<comment type="similarity">
    <text evidence="1">Belongs to the esterase D family.</text>
</comment>
<dbReference type="GO" id="GO:0052689">
    <property type="term" value="F:carboxylic ester hydrolase activity"/>
    <property type="evidence" value="ECO:0007669"/>
    <property type="project" value="UniProtKB-KW"/>
</dbReference>
<dbReference type="InterPro" id="IPR029058">
    <property type="entry name" value="AB_hydrolase_fold"/>
</dbReference>
<keyword evidence="4 5" id="KW-0378">Hydrolase</keyword>
<dbReference type="Gene3D" id="3.40.50.1820">
    <property type="entry name" value="alpha/beta hydrolase"/>
    <property type="match status" value="1"/>
</dbReference>
<sequence>MLIKSFEIESNVLKDNPLKDPYVRKIYSIEVGEVESAPIVIYLSGFLSSSITLLNYDPLSESITEKLQRLQKEGNVKNLIFILPDLFTKLGGNQYINSTAVGMYEDFIVKELIPYLFDIYGKKDIILMGKSSGGYGSIVLGMKYSEIIKGVINHSGDAYFEYVYLPYFPSVIRHIRKEGDHYKWLEKYWSKANKKDKEDLNTLNIIAMSAFYSPDGDKIVLPFDLDTGEIIEDVWKKWLEKDPVRLIDKYCENLRKLKLIYMDVGNKDEFKINYGLRILHKKMQKYNIKHEFEEYDGGHFNTNFRYDISLSLISKVFCDANNKI</sequence>
<dbReference type="InterPro" id="IPR000801">
    <property type="entry name" value="Esterase-like"/>
</dbReference>
<dbReference type="KEGG" id="sjv:SJAV_03740"/>
<evidence type="ECO:0000256" key="1">
    <source>
        <dbReference type="ARBA" id="ARBA00005622"/>
    </source>
</evidence>
<dbReference type="GO" id="GO:0005829">
    <property type="term" value="C:cytosol"/>
    <property type="evidence" value="ECO:0007669"/>
    <property type="project" value="TreeGrafter"/>
</dbReference>
<organism evidence="5">
    <name type="scientific">Sulfurisphaera javensis</name>
    <dbReference type="NCBI Taxonomy" id="2049879"/>
    <lineage>
        <taxon>Archaea</taxon>
        <taxon>Thermoproteota</taxon>
        <taxon>Thermoprotei</taxon>
        <taxon>Sulfolobales</taxon>
        <taxon>Sulfolobaceae</taxon>
        <taxon>Sulfurisphaera</taxon>
    </lineage>
</organism>
<dbReference type="InterPro" id="IPR014186">
    <property type="entry name" value="S-formylglutathione_hydrol"/>
</dbReference>
<dbReference type="PANTHER" id="PTHR10061">
    <property type="entry name" value="S-FORMYLGLUTATHIONE HYDROLASE"/>
    <property type="match status" value="1"/>
</dbReference>
<name>A0AAT9GNP9_9CREN</name>
<dbReference type="SUPFAM" id="SSF53474">
    <property type="entry name" value="alpha/beta-Hydrolases"/>
    <property type="match status" value="1"/>
</dbReference>
<evidence type="ECO:0000256" key="4">
    <source>
        <dbReference type="ARBA" id="ARBA00022801"/>
    </source>
</evidence>
<proteinExistence type="inferred from homology"/>
<accession>A0AAT9GNP9</accession>
<dbReference type="GeneID" id="92353303"/>
<dbReference type="Pfam" id="PF00756">
    <property type="entry name" value="Esterase"/>
    <property type="match status" value="1"/>
</dbReference>
<evidence type="ECO:0000256" key="3">
    <source>
        <dbReference type="ARBA" id="ARBA00022487"/>
    </source>
</evidence>
<reference evidence="5" key="1">
    <citation type="submission" date="2024-03" db="EMBL/GenBank/DDBJ databases">
        <title>Complete genome sequence of Sulfurisphaera javensis strain KD-1.</title>
        <authorList>
            <person name="Sakai H."/>
            <person name="Nur N."/>
            <person name="Suwanto A."/>
            <person name="Kurosawa N."/>
        </authorList>
    </citation>
    <scope>NUCLEOTIDE SEQUENCE</scope>
    <source>
        <strain evidence="5">KD-1</strain>
    </source>
</reference>
<dbReference type="EC" id="3.1.2.12" evidence="2"/>
<gene>
    <name evidence="5" type="ORF">SJAV_03740</name>
</gene>
<dbReference type="AlphaFoldDB" id="A0AAT9GNP9"/>
<protein>
    <recommendedName>
        <fullName evidence="2">S-formylglutathione hydrolase</fullName>
        <ecNumber evidence="2">3.1.2.12</ecNumber>
    </recommendedName>
</protein>
<dbReference type="EMBL" id="AP031322">
    <property type="protein sequence ID" value="BFH72430.1"/>
    <property type="molecule type" value="Genomic_DNA"/>
</dbReference>
<dbReference type="GO" id="GO:0018738">
    <property type="term" value="F:S-formylglutathione hydrolase activity"/>
    <property type="evidence" value="ECO:0007669"/>
    <property type="project" value="UniProtKB-EC"/>
</dbReference>
<dbReference type="PANTHER" id="PTHR10061:SF0">
    <property type="entry name" value="S-FORMYLGLUTATHIONE HYDROLASE"/>
    <property type="match status" value="1"/>
</dbReference>
<evidence type="ECO:0000313" key="5">
    <source>
        <dbReference type="EMBL" id="BFH72430.1"/>
    </source>
</evidence>
<keyword evidence="3" id="KW-0719">Serine esterase</keyword>
<evidence type="ECO:0000256" key="2">
    <source>
        <dbReference type="ARBA" id="ARBA00012479"/>
    </source>
</evidence>
<dbReference type="GO" id="GO:0046294">
    <property type="term" value="P:formaldehyde catabolic process"/>
    <property type="evidence" value="ECO:0007669"/>
    <property type="project" value="InterPro"/>
</dbReference>
<dbReference type="RefSeq" id="WP_369610657.1">
    <property type="nucleotide sequence ID" value="NZ_AP031322.1"/>
</dbReference>